<dbReference type="OrthoDB" id="1911444at2"/>
<protein>
    <submittedName>
        <fullName evidence="1">Uncharacterized protein</fullName>
    </submittedName>
</protein>
<sequence>MLKLIDVAKELNLNLKIVVSIKEFDKYNAFFNIYGEDDEPCRRLVILTKDENIEEVYDENPGEAIVPGMIVDDNIWIKEYPLTTNPNKIDIGEIEITDEVYEKISV</sequence>
<evidence type="ECO:0000313" key="1">
    <source>
        <dbReference type="EMBL" id="OBY11370.1"/>
    </source>
</evidence>
<gene>
    <name evidence="1" type="ORF">CP373A1_05295</name>
</gene>
<proteinExistence type="predicted"/>
<dbReference type="AlphaFoldDB" id="A0A1B8RRE9"/>
<keyword evidence="2" id="KW-1185">Reference proteome</keyword>
<evidence type="ECO:0000313" key="2">
    <source>
        <dbReference type="Proteomes" id="UP000092714"/>
    </source>
</evidence>
<comment type="caution">
    <text evidence="1">The sequence shown here is derived from an EMBL/GenBank/DDBJ whole genome shotgun (WGS) entry which is preliminary data.</text>
</comment>
<name>A0A1B8RRE9_9CLOT</name>
<dbReference type="EMBL" id="MAPZ01000014">
    <property type="protein sequence ID" value="OBY11370.1"/>
    <property type="molecule type" value="Genomic_DNA"/>
</dbReference>
<dbReference type="RefSeq" id="WP_055184144.1">
    <property type="nucleotide sequence ID" value="NZ_CABHIH010000001.1"/>
</dbReference>
<organism evidence="1 2">
    <name type="scientific">Clostridium paraputrificum</name>
    <dbReference type="NCBI Taxonomy" id="29363"/>
    <lineage>
        <taxon>Bacteria</taxon>
        <taxon>Bacillati</taxon>
        <taxon>Bacillota</taxon>
        <taxon>Clostridia</taxon>
        <taxon>Eubacteriales</taxon>
        <taxon>Clostridiaceae</taxon>
        <taxon>Clostridium</taxon>
    </lineage>
</organism>
<accession>A0A1B8RRE9</accession>
<reference evidence="1 2" key="1">
    <citation type="submission" date="2016-06" db="EMBL/GenBank/DDBJ databases">
        <authorList>
            <person name="Kjaerup R.B."/>
            <person name="Dalgaard T.S."/>
            <person name="Juul-Madsen H.R."/>
        </authorList>
    </citation>
    <scope>NUCLEOTIDE SEQUENCE [LARGE SCALE GENOMIC DNA]</scope>
    <source>
        <strain evidence="1 2">373-A1</strain>
    </source>
</reference>
<dbReference type="Proteomes" id="UP000092714">
    <property type="component" value="Unassembled WGS sequence"/>
</dbReference>